<sequence length="68" mass="8076">MTEKKTLKTTSIRLDEDELVMVQELINSFNDFNDFSFKPITQNDVIRLALRRLYEKEIPVESRSVKNK</sequence>
<organism evidence="1 2">
    <name type="scientific">Priestia aryabhattai</name>
    <name type="common">Bacillus aryabhattai</name>
    <dbReference type="NCBI Taxonomy" id="412384"/>
    <lineage>
        <taxon>Bacteria</taxon>
        <taxon>Bacillati</taxon>
        <taxon>Bacillota</taxon>
        <taxon>Bacilli</taxon>
        <taxon>Bacillales</taxon>
        <taxon>Bacillaceae</taxon>
        <taxon>Priestia</taxon>
    </lineage>
</organism>
<name>A0AAX6NJW3_PRIAR</name>
<reference evidence="1" key="1">
    <citation type="journal article" date="2022" name="J Environ Chem Eng">
        <title>Biodegradation of petroleum oil using a constructed nonpathogenic and heavy metal-tolerant bacterial consortium isolated from marine sponges.</title>
        <authorList>
            <person name="Dechsakulwatana C."/>
            <person name="Rungsihiranrut A."/>
            <person name="Muangchinda C."/>
            <person name="Ningthoujam R."/>
            <person name="Klankeo P."/>
            <person name="Pinyakong O."/>
        </authorList>
    </citation>
    <scope>NUCLEOTIDE SEQUENCE</scope>
    <source>
        <strain evidence="1">TL01-2</strain>
    </source>
</reference>
<comment type="caution">
    <text evidence="1">The sequence shown here is derived from an EMBL/GenBank/DDBJ whole genome shotgun (WGS) entry which is preliminary data.</text>
</comment>
<accession>A0AAX6NJW3</accession>
<dbReference type="Proteomes" id="UP001269400">
    <property type="component" value="Unassembled WGS sequence"/>
</dbReference>
<proteinExistence type="predicted"/>
<reference evidence="1" key="2">
    <citation type="submission" date="2022-12" db="EMBL/GenBank/DDBJ databases">
        <authorList>
            <person name="Dechsakulwatana C."/>
            <person name="Rungsihiranrut A."/>
            <person name="Muangchinda C."/>
            <person name="Ningthoujam R."/>
            <person name="Klankeo P."/>
            <person name="Pinyakong O."/>
        </authorList>
    </citation>
    <scope>NUCLEOTIDE SEQUENCE</scope>
    <source>
        <strain evidence="1">TL01-2</strain>
    </source>
</reference>
<evidence type="ECO:0000313" key="1">
    <source>
        <dbReference type="EMBL" id="MDU9695774.1"/>
    </source>
</evidence>
<gene>
    <name evidence="1" type="ORF">O0Q50_31915</name>
</gene>
<dbReference type="AlphaFoldDB" id="A0AAX6NJW3"/>
<dbReference type="EMBL" id="JAPTGD010000017">
    <property type="protein sequence ID" value="MDU9695774.1"/>
    <property type="molecule type" value="Genomic_DNA"/>
</dbReference>
<dbReference type="RefSeq" id="WP_153252747.1">
    <property type="nucleotide sequence ID" value="NZ_JAPTGD010000017.1"/>
</dbReference>
<protein>
    <submittedName>
        <fullName evidence="1">Uncharacterized protein</fullName>
    </submittedName>
</protein>
<evidence type="ECO:0000313" key="2">
    <source>
        <dbReference type="Proteomes" id="UP001269400"/>
    </source>
</evidence>